<evidence type="ECO:0000256" key="10">
    <source>
        <dbReference type="ARBA" id="ARBA00023004"/>
    </source>
</evidence>
<dbReference type="OMA" id="CVLKETY"/>
<evidence type="ECO:0000256" key="7">
    <source>
        <dbReference type="ARBA" id="ARBA00022723"/>
    </source>
</evidence>
<protein>
    <submittedName>
        <fullName evidence="13">Uncharacterized protein</fullName>
    </submittedName>
</protein>
<evidence type="ECO:0000256" key="6">
    <source>
        <dbReference type="ARBA" id="ARBA00022692"/>
    </source>
</evidence>
<evidence type="ECO:0000256" key="9">
    <source>
        <dbReference type="ARBA" id="ARBA00023002"/>
    </source>
</evidence>
<keyword evidence="5" id="KW-0349">Heme</keyword>
<comment type="cofactor">
    <cofactor evidence="1">
        <name>heme</name>
        <dbReference type="ChEBI" id="CHEBI:30413"/>
    </cofactor>
</comment>
<keyword evidence="7" id="KW-0479">Metal-binding</keyword>
<dbReference type="PANTHER" id="PTHR46300">
    <property type="entry name" value="P450, PUTATIVE (EUROFUNG)-RELATED-RELATED"/>
    <property type="match status" value="1"/>
</dbReference>
<keyword evidence="9" id="KW-0560">Oxidoreductase</keyword>
<evidence type="ECO:0000313" key="13">
    <source>
        <dbReference type="EMBL" id="OJT11109.1"/>
    </source>
</evidence>
<dbReference type="GO" id="GO:0005506">
    <property type="term" value="F:iron ion binding"/>
    <property type="evidence" value="ECO:0007669"/>
    <property type="project" value="InterPro"/>
</dbReference>
<evidence type="ECO:0000256" key="11">
    <source>
        <dbReference type="ARBA" id="ARBA00023033"/>
    </source>
</evidence>
<comment type="pathway">
    <text evidence="3">Secondary metabolite biosynthesis.</text>
</comment>
<gene>
    <name evidence="13" type="ORF">TRAPUB_12393</name>
</gene>
<dbReference type="PANTHER" id="PTHR46300:SF7">
    <property type="entry name" value="P450, PUTATIVE (EUROFUNG)-RELATED"/>
    <property type="match status" value="1"/>
</dbReference>
<dbReference type="STRING" id="154538.A0A1M2VU22"/>
<comment type="similarity">
    <text evidence="4">Belongs to the cytochrome P450 family.</text>
</comment>
<dbReference type="Gene3D" id="1.10.630.10">
    <property type="entry name" value="Cytochrome P450"/>
    <property type="match status" value="1"/>
</dbReference>
<dbReference type="Proteomes" id="UP000184267">
    <property type="component" value="Unassembled WGS sequence"/>
</dbReference>
<dbReference type="GO" id="GO:0004497">
    <property type="term" value="F:monooxygenase activity"/>
    <property type="evidence" value="ECO:0007669"/>
    <property type="project" value="UniProtKB-KW"/>
</dbReference>
<dbReference type="Pfam" id="PF00067">
    <property type="entry name" value="p450"/>
    <property type="match status" value="1"/>
</dbReference>
<evidence type="ECO:0000256" key="8">
    <source>
        <dbReference type="ARBA" id="ARBA00022989"/>
    </source>
</evidence>
<reference evidence="13 14" key="1">
    <citation type="submission" date="2016-10" db="EMBL/GenBank/DDBJ databases">
        <title>Genome sequence of the basidiomycete white-rot fungus Trametes pubescens.</title>
        <authorList>
            <person name="Makela M.R."/>
            <person name="Granchi Z."/>
            <person name="Peng M."/>
            <person name="De Vries R.P."/>
            <person name="Grigoriev I."/>
            <person name="Riley R."/>
            <person name="Hilden K."/>
        </authorList>
    </citation>
    <scope>NUCLEOTIDE SEQUENCE [LARGE SCALE GENOMIC DNA]</scope>
    <source>
        <strain evidence="13 14">FBCC735</strain>
    </source>
</reference>
<dbReference type="AlphaFoldDB" id="A0A1M2VU22"/>
<keyword evidence="10" id="KW-0408">Iron</keyword>
<comment type="subcellular location">
    <subcellularLocation>
        <location evidence="2">Membrane</location>
        <topology evidence="2">Single-pass membrane protein</topology>
    </subcellularLocation>
</comment>
<dbReference type="InterPro" id="IPR036396">
    <property type="entry name" value="Cyt_P450_sf"/>
</dbReference>
<evidence type="ECO:0000256" key="5">
    <source>
        <dbReference type="ARBA" id="ARBA00022617"/>
    </source>
</evidence>
<keyword evidence="8" id="KW-1133">Transmembrane helix</keyword>
<dbReference type="InterPro" id="IPR002401">
    <property type="entry name" value="Cyt_P450_E_grp-I"/>
</dbReference>
<dbReference type="SUPFAM" id="SSF48264">
    <property type="entry name" value="Cytochrome P450"/>
    <property type="match status" value="1"/>
</dbReference>
<dbReference type="PRINTS" id="PR00463">
    <property type="entry name" value="EP450I"/>
</dbReference>
<dbReference type="GO" id="GO:0016705">
    <property type="term" value="F:oxidoreductase activity, acting on paired donors, with incorporation or reduction of molecular oxygen"/>
    <property type="evidence" value="ECO:0007669"/>
    <property type="project" value="InterPro"/>
</dbReference>
<evidence type="ECO:0000256" key="1">
    <source>
        <dbReference type="ARBA" id="ARBA00001971"/>
    </source>
</evidence>
<keyword evidence="11" id="KW-0503">Monooxygenase</keyword>
<proteinExistence type="inferred from homology"/>
<dbReference type="GO" id="GO:0020037">
    <property type="term" value="F:heme binding"/>
    <property type="evidence" value="ECO:0007669"/>
    <property type="project" value="InterPro"/>
</dbReference>
<evidence type="ECO:0000313" key="14">
    <source>
        <dbReference type="Proteomes" id="UP000184267"/>
    </source>
</evidence>
<dbReference type="OrthoDB" id="2753961at2759"/>
<dbReference type="InterPro" id="IPR050364">
    <property type="entry name" value="Cytochrome_P450_fung"/>
</dbReference>
<comment type="caution">
    <text evidence="13">The sequence shown here is derived from an EMBL/GenBank/DDBJ whole genome shotgun (WGS) entry which is preliminary data.</text>
</comment>
<organism evidence="13 14">
    <name type="scientific">Trametes pubescens</name>
    <name type="common">White-rot fungus</name>
    <dbReference type="NCBI Taxonomy" id="154538"/>
    <lineage>
        <taxon>Eukaryota</taxon>
        <taxon>Fungi</taxon>
        <taxon>Dikarya</taxon>
        <taxon>Basidiomycota</taxon>
        <taxon>Agaricomycotina</taxon>
        <taxon>Agaricomycetes</taxon>
        <taxon>Polyporales</taxon>
        <taxon>Polyporaceae</taxon>
        <taxon>Trametes</taxon>
    </lineage>
</organism>
<evidence type="ECO:0000256" key="2">
    <source>
        <dbReference type="ARBA" id="ARBA00004167"/>
    </source>
</evidence>
<accession>A0A1M2VU22</accession>
<sequence>MSTFFLAMVLHPEAFKKAQQELDVVIGRSRLPDDTDRENLPYLECLLKEVYR</sequence>
<evidence type="ECO:0000256" key="3">
    <source>
        <dbReference type="ARBA" id="ARBA00005179"/>
    </source>
</evidence>
<dbReference type="InterPro" id="IPR001128">
    <property type="entry name" value="Cyt_P450"/>
</dbReference>
<dbReference type="EMBL" id="MNAD01000687">
    <property type="protein sequence ID" value="OJT11109.1"/>
    <property type="molecule type" value="Genomic_DNA"/>
</dbReference>
<evidence type="ECO:0000256" key="12">
    <source>
        <dbReference type="ARBA" id="ARBA00023136"/>
    </source>
</evidence>
<evidence type="ECO:0000256" key="4">
    <source>
        <dbReference type="ARBA" id="ARBA00010617"/>
    </source>
</evidence>
<keyword evidence="12" id="KW-0472">Membrane</keyword>
<name>A0A1M2VU22_TRAPU</name>
<dbReference type="GO" id="GO:0016020">
    <property type="term" value="C:membrane"/>
    <property type="evidence" value="ECO:0007669"/>
    <property type="project" value="UniProtKB-SubCell"/>
</dbReference>
<keyword evidence="6" id="KW-0812">Transmembrane</keyword>
<keyword evidence="14" id="KW-1185">Reference proteome</keyword>